<gene>
    <name evidence="2" type="ORF">A2Z21_06645</name>
</gene>
<dbReference type="PANTHER" id="PTHR33221:SF5">
    <property type="entry name" value="HTH-TYPE TRANSCRIPTIONAL REGULATOR ISCR"/>
    <property type="match status" value="1"/>
</dbReference>
<dbReference type="InterPro" id="IPR036388">
    <property type="entry name" value="WH-like_DNA-bd_sf"/>
</dbReference>
<dbReference type="GO" id="GO:0005829">
    <property type="term" value="C:cytosol"/>
    <property type="evidence" value="ECO:0007669"/>
    <property type="project" value="TreeGrafter"/>
</dbReference>
<keyword evidence="1" id="KW-0238">DNA-binding</keyword>
<dbReference type="InterPro" id="IPR000944">
    <property type="entry name" value="Tscrpt_reg_Rrf2"/>
</dbReference>
<comment type="caution">
    <text evidence="2">The sequence shown here is derived from an EMBL/GenBank/DDBJ whole genome shotgun (WGS) entry which is preliminary data.</text>
</comment>
<dbReference type="STRING" id="1817864.A2Z21_06645"/>
<dbReference type="EMBL" id="MFGX01000056">
    <property type="protein sequence ID" value="OGF55472.1"/>
    <property type="molecule type" value="Genomic_DNA"/>
</dbReference>
<reference evidence="2 3" key="1">
    <citation type="journal article" date="2016" name="Nat. Commun.">
        <title>Thousands of microbial genomes shed light on interconnected biogeochemical processes in an aquifer system.</title>
        <authorList>
            <person name="Anantharaman K."/>
            <person name="Brown C.T."/>
            <person name="Hug L.A."/>
            <person name="Sharon I."/>
            <person name="Castelle C.J."/>
            <person name="Probst A.J."/>
            <person name="Thomas B.C."/>
            <person name="Singh A."/>
            <person name="Wilkins M.J."/>
            <person name="Karaoz U."/>
            <person name="Brodie E.L."/>
            <person name="Williams K.H."/>
            <person name="Hubbard S.S."/>
            <person name="Banfield J.F."/>
        </authorList>
    </citation>
    <scope>NUCLEOTIDE SEQUENCE [LARGE SCALE GENOMIC DNA]</scope>
    <source>
        <strain evidence="3">RBG_16_55_9</strain>
    </source>
</reference>
<sequence>MRITRKSDYGLRAMCELAKSHGRSPISITEVAAAQGIPDPFLEKIMQELKSAGLIAATHGRGGGYSLERAPNQISVREVIEALEGPMALVTCLDPALKCMIEDGCPTSSFWALINERFEQALGATTLADLLQRIPGSHSPKHTIPEESGLVQ</sequence>
<dbReference type="SUPFAM" id="SSF46785">
    <property type="entry name" value="Winged helix' DNA-binding domain"/>
    <property type="match status" value="1"/>
</dbReference>
<name>A0A1F5UWF0_FRAXR</name>
<evidence type="ECO:0008006" key="4">
    <source>
        <dbReference type="Google" id="ProtNLM"/>
    </source>
</evidence>
<dbReference type="PANTHER" id="PTHR33221">
    <property type="entry name" value="WINGED HELIX-TURN-HELIX TRANSCRIPTIONAL REGULATOR, RRF2 FAMILY"/>
    <property type="match status" value="1"/>
</dbReference>
<dbReference type="Proteomes" id="UP000179157">
    <property type="component" value="Unassembled WGS sequence"/>
</dbReference>
<evidence type="ECO:0000256" key="1">
    <source>
        <dbReference type="ARBA" id="ARBA00023125"/>
    </source>
</evidence>
<proteinExistence type="predicted"/>
<dbReference type="Pfam" id="PF02082">
    <property type="entry name" value="Rrf2"/>
    <property type="match status" value="1"/>
</dbReference>
<dbReference type="PROSITE" id="PS51197">
    <property type="entry name" value="HTH_RRF2_2"/>
    <property type="match status" value="1"/>
</dbReference>
<dbReference type="InterPro" id="IPR036390">
    <property type="entry name" value="WH_DNA-bd_sf"/>
</dbReference>
<organism evidence="2 3">
    <name type="scientific">Fraserbacteria sp. (strain RBG_16_55_9)</name>
    <dbReference type="NCBI Taxonomy" id="1817864"/>
    <lineage>
        <taxon>Bacteria</taxon>
        <taxon>Candidatus Fraseribacteriota</taxon>
    </lineage>
</organism>
<evidence type="ECO:0000313" key="3">
    <source>
        <dbReference type="Proteomes" id="UP000179157"/>
    </source>
</evidence>
<dbReference type="PROSITE" id="PS01332">
    <property type="entry name" value="HTH_RRF2_1"/>
    <property type="match status" value="1"/>
</dbReference>
<dbReference type="Gene3D" id="1.10.10.10">
    <property type="entry name" value="Winged helix-like DNA-binding domain superfamily/Winged helix DNA-binding domain"/>
    <property type="match status" value="1"/>
</dbReference>
<dbReference type="GO" id="GO:0003700">
    <property type="term" value="F:DNA-binding transcription factor activity"/>
    <property type="evidence" value="ECO:0007669"/>
    <property type="project" value="TreeGrafter"/>
</dbReference>
<dbReference type="AlphaFoldDB" id="A0A1F5UWF0"/>
<accession>A0A1F5UWF0</accession>
<dbReference type="InterPro" id="IPR030489">
    <property type="entry name" value="TR_Rrf2-type_CS"/>
</dbReference>
<dbReference type="GO" id="GO:0003677">
    <property type="term" value="F:DNA binding"/>
    <property type="evidence" value="ECO:0007669"/>
    <property type="project" value="UniProtKB-KW"/>
</dbReference>
<evidence type="ECO:0000313" key="2">
    <source>
        <dbReference type="EMBL" id="OGF55472.1"/>
    </source>
</evidence>
<protein>
    <recommendedName>
        <fullName evidence="4">Rrf2 family transcriptional regulator</fullName>
    </recommendedName>
</protein>
<dbReference type="NCBIfam" id="TIGR00738">
    <property type="entry name" value="rrf2_super"/>
    <property type="match status" value="1"/>
</dbReference>